<dbReference type="HAMAP" id="MF_00203">
    <property type="entry name" value="UvrC"/>
    <property type="match status" value="1"/>
</dbReference>
<dbReference type="FunFam" id="3.40.1440.10:FF:000001">
    <property type="entry name" value="UvrABC system protein C"/>
    <property type="match status" value="1"/>
</dbReference>
<dbReference type="SMART" id="SM00278">
    <property type="entry name" value="HhH1"/>
    <property type="match status" value="2"/>
</dbReference>
<evidence type="ECO:0000256" key="4">
    <source>
        <dbReference type="ARBA" id="ARBA00022881"/>
    </source>
</evidence>
<keyword evidence="3 7" id="KW-0228">DNA excision</keyword>
<dbReference type="SUPFAM" id="SSF46600">
    <property type="entry name" value="C-terminal UvrC-binding domain of UvrB"/>
    <property type="match status" value="1"/>
</dbReference>
<dbReference type="GO" id="GO:0009380">
    <property type="term" value="C:excinuclease repair complex"/>
    <property type="evidence" value="ECO:0007669"/>
    <property type="project" value="InterPro"/>
</dbReference>
<dbReference type="GO" id="GO:0005737">
    <property type="term" value="C:cytoplasm"/>
    <property type="evidence" value="ECO:0007669"/>
    <property type="project" value="UniProtKB-SubCell"/>
</dbReference>
<dbReference type="PANTHER" id="PTHR30562:SF1">
    <property type="entry name" value="UVRABC SYSTEM PROTEIN C"/>
    <property type="match status" value="1"/>
</dbReference>
<dbReference type="InterPro" id="IPR001162">
    <property type="entry name" value="UvrC_RNase_H_dom"/>
</dbReference>
<dbReference type="InterPro" id="IPR003583">
    <property type="entry name" value="Hlx-hairpin-Hlx_DNA-bd_motif"/>
</dbReference>
<dbReference type="AlphaFoldDB" id="A0A5B8XC46"/>
<sequence>MSEVLKEKIKTAPNLPGIYIMLSENSDVLYVGKAKNIQNRLEQYLNPSHVRTQKMVSQISDIRFITTNSEEEALMLEMSNVKSMKPKYNVLLKDDKSFPEIFISTGEDFPSISKHRGKRIEKGEYFGPFASSDDVYKTIDAIEKFFQIRTCSNFEFKTRSRPCMKYQIKRCTAPCVQKTSAQEYKTQIKSAISFLHGKNDELKTQLCKKMQEYSRDMEFEKAAQIRDTISSISKIQMSDNIQILETDNMDILGVHEQSGKLCIHLFFIRNGYNFGSKPYFFEIREFDKSEILYQFIHQFYLSSKPPEYIILSENVNYNNELSKILSTKIIAPKDSRLEKIVSFANQNAKNSLEQQNATSGINETFMTQIAALFNLSKTPERIEVFDNSHIFGKQAIGAMVSINKDGFDKSNYRKYNFDMNVNTMNDYEMMENMLYRRACKILEMREKKQDNIPDLWLIDGGVGHLSAVKKALLAANLDIDYICISKGVDRNAGNELFHTKYEQNIQIDRKSEVMFYLQRIRDEVHRFAITSHRKKRDKDTIKSVLDEIPNIGVKRKKALLLHFGSPQLVKQASISDLQKVEGVSEAVAKTIYDFFHD</sequence>
<dbReference type="PROSITE" id="PS50164">
    <property type="entry name" value="GIY_YIG"/>
    <property type="match status" value="1"/>
</dbReference>
<comment type="similarity">
    <text evidence="7">Belongs to the UvrC family.</text>
</comment>
<protein>
    <recommendedName>
        <fullName evidence="7">UvrABC system protein C</fullName>
        <shortName evidence="7">Protein UvrC</shortName>
    </recommendedName>
    <alternativeName>
        <fullName evidence="7">Excinuclease ABC subunit C</fullName>
    </alternativeName>
</protein>
<dbReference type="InterPro" id="IPR050066">
    <property type="entry name" value="UvrABC_protein_C"/>
</dbReference>
<evidence type="ECO:0000256" key="3">
    <source>
        <dbReference type="ARBA" id="ARBA00022769"/>
    </source>
</evidence>
<dbReference type="InterPro" id="IPR038476">
    <property type="entry name" value="UvrC_RNase_H_dom_sf"/>
</dbReference>
<dbReference type="SUPFAM" id="SSF82771">
    <property type="entry name" value="GIY-YIG endonuclease"/>
    <property type="match status" value="1"/>
</dbReference>
<dbReference type="Pfam" id="PF02151">
    <property type="entry name" value="UVR"/>
    <property type="match status" value="1"/>
</dbReference>
<dbReference type="InterPro" id="IPR035901">
    <property type="entry name" value="GIY-YIG_endonuc_sf"/>
</dbReference>
<dbReference type="InterPro" id="IPR036876">
    <property type="entry name" value="UVR_dom_sf"/>
</dbReference>
<proteinExistence type="inferred from homology"/>
<dbReference type="OrthoDB" id="9804933at2"/>
<dbReference type="EMBL" id="CP029077">
    <property type="protein sequence ID" value="QED22840.1"/>
    <property type="molecule type" value="Genomic_DNA"/>
</dbReference>
<dbReference type="Gene3D" id="4.10.860.10">
    <property type="entry name" value="UVR domain"/>
    <property type="match status" value="1"/>
</dbReference>
<evidence type="ECO:0000256" key="6">
    <source>
        <dbReference type="ARBA" id="ARBA00023236"/>
    </source>
</evidence>
<dbReference type="InterPro" id="IPR000305">
    <property type="entry name" value="GIY-YIG_endonuc"/>
</dbReference>
<dbReference type="Gene3D" id="3.40.1440.10">
    <property type="entry name" value="GIY-YIG endonuclease"/>
    <property type="match status" value="1"/>
</dbReference>
<dbReference type="InterPro" id="IPR001943">
    <property type="entry name" value="UVR_dom"/>
</dbReference>
<dbReference type="CDD" id="cd10434">
    <property type="entry name" value="GIY-YIG_UvrC_Cho"/>
    <property type="match status" value="1"/>
</dbReference>
<evidence type="ECO:0000256" key="5">
    <source>
        <dbReference type="ARBA" id="ARBA00023204"/>
    </source>
</evidence>
<dbReference type="GO" id="GO:0006289">
    <property type="term" value="P:nucleotide-excision repair"/>
    <property type="evidence" value="ECO:0007669"/>
    <property type="project" value="UniProtKB-UniRule"/>
</dbReference>
<dbReference type="InterPro" id="IPR004791">
    <property type="entry name" value="UvrC"/>
</dbReference>
<feature type="domain" description="UVR" evidence="8">
    <location>
        <begin position="200"/>
        <end position="235"/>
    </location>
</feature>
<evidence type="ECO:0000259" key="8">
    <source>
        <dbReference type="PROSITE" id="PS50151"/>
    </source>
</evidence>
<name>A0A5B8XC46_9RICK</name>
<evidence type="ECO:0000313" key="12">
    <source>
        <dbReference type="Proteomes" id="UP000321934"/>
    </source>
</evidence>
<comment type="subcellular location">
    <subcellularLocation>
        <location evidence="7">Cytoplasm</location>
    </subcellularLocation>
</comment>
<evidence type="ECO:0000259" key="9">
    <source>
        <dbReference type="PROSITE" id="PS50164"/>
    </source>
</evidence>
<dbReference type="Gene3D" id="1.10.150.20">
    <property type="entry name" value="5' to 3' exonuclease, C-terminal subdomain"/>
    <property type="match status" value="1"/>
</dbReference>
<accession>A0A5B8XC46</accession>
<dbReference type="RefSeq" id="WP_146820152.1">
    <property type="nucleotide sequence ID" value="NZ_CP029077.1"/>
</dbReference>
<dbReference type="InterPro" id="IPR010994">
    <property type="entry name" value="RuvA_2-like"/>
</dbReference>
<dbReference type="Proteomes" id="UP000321934">
    <property type="component" value="Chromosome"/>
</dbReference>
<keyword evidence="6 7" id="KW-0742">SOS response</keyword>
<dbReference type="GO" id="GO:0009432">
    <property type="term" value="P:SOS response"/>
    <property type="evidence" value="ECO:0007669"/>
    <property type="project" value="UniProtKB-UniRule"/>
</dbReference>
<comment type="function">
    <text evidence="7">The UvrABC repair system catalyzes the recognition and processing of DNA lesions. UvrC both incises the 5' and 3' sides of the lesion. The N-terminal half is responsible for the 3' incision and the C-terminal half is responsible for the 5' incision.</text>
</comment>
<dbReference type="PANTHER" id="PTHR30562">
    <property type="entry name" value="UVRC/OXIDOREDUCTASE"/>
    <property type="match status" value="1"/>
</dbReference>
<dbReference type="Pfam" id="PF22920">
    <property type="entry name" value="UvrC_RNaseH"/>
    <property type="match status" value="1"/>
</dbReference>
<dbReference type="Gene3D" id="3.30.420.340">
    <property type="entry name" value="UvrC, RNAse H endonuclease domain"/>
    <property type="match status" value="1"/>
</dbReference>
<comment type="subunit">
    <text evidence="7">Interacts with UvrB in an incision complex.</text>
</comment>
<keyword evidence="4 7" id="KW-0267">Excision nuclease</keyword>
<dbReference type="PROSITE" id="PS50165">
    <property type="entry name" value="UVRC"/>
    <property type="match status" value="1"/>
</dbReference>
<reference evidence="11 12" key="1">
    <citation type="journal article" date="2019" name="ISME J.">
        <title>Deianiraea, an extracellular bacterium associated with the ciliate Paramecium, suggests an alternative scenario for the evolution of Rickettsiales.</title>
        <authorList>
            <person name="Castelli M."/>
            <person name="Sabaneyeva E."/>
            <person name="Lanzoni O."/>
            <person name="Lebedeva N."/>
            <person name="Floriano A.M."/>
            <person name="Gaiarsa S."/>
            <person name="Benken K."/>
            <person name="Modeo L."/>
            <person name="Bandi C."/>
            <person name="Potekhin A."/>
            <person name="Sassera D."/>
            <person name="Petroni G."/>
        </authorList>
    </citation>
    <scope>NUCLEOTIDE SEQUENCE [LARGE SCALE GENOMIC DNA]</scope>
    <source>
        <strain evidence="11">CyL4-1</strain>
    </source>
</reference>
<feature type="domain" description="UvrC family homology region profile" evidence="10">
    <location>
        <begin position="251"/>
        <end position="472"/>
    </location>
</feature>
<dbReference type="NCBIfam" id="TIGR00194">
    <property type="entry name" value="uvrC"/>
    <property type="match status" value="1"/>
</dbReference>
<dbReference type="GO" id="GO:0003677">
    <property type="term" value="F:DNA binding"/>
    <property type="evidence" value="ECO:0007669"/>
    <property type="project" value="UniProtKB-UniRule"/>
</dbReference>
<keyword evidence="2 7" id="KW-0227">DNA damage</keyword>
<evidence type="ECO:0000256" key="2">
    <source>
        <dbReference type="ARBA" id="ARBA00022763"/>
    </source>
</evidence>
<dbReference type="Pfam" id="PF12826">
    <property type="entry name" value="HHH_2"/>
    <property type="match status" value="1"/>
</dbReference>
<dbReference type="PROSITE" id="PS50151">
    <property type="entry name" value="UVR"/>
    <property type="match status" value="1"/>
</dbReference>
<dbReference type="GO" id="GO:0009381">
    <property type="term" value="F:excinuclease ABC activity"/>
    <property type="evidence" value="ECO:0007669"/>
    <property type="project" value="UniProtKB-UniRule"/>
</dbReference>
<dbReference type="InterPro" id="IPR041663">
    <property type="entry name" value="DisA/LigA_HHH"/>
</dbReference>
<dbReference type="Pfam" id="PF08459">
    <property type="entry name" value="UvrC_RNaseH_dom"/>
    <property type="match status" value="1"/>
</dbReference>
<keyword evidence="5 7" id="KW-0234">DNA repair</keyword>
<dbReference type="SMART" id="SM00465">
    <property type="entry name" value="GIYc"/>
    <property type="match status" value="1"/>
</dbReference>
<organism evidence="11 12">
    <name type="scientific">Candidatus Deianiraea vastatrix</name>
    <dbReference type="NCBI Taxonomy" id="2163644"/>
    <lineage>
        <taxon>Bacteria</taxon>
        <taxon>Pseudomonadati</taxon>
        <taxon>Pseudomonadota</taxon>
        <taxon>Alphaproteobacteria</taxon>
        <taxon>Rickettsiales</taxon>
        <taxon>Candidatus Deianiraeaceae</taxon>
        <taxon>Candidatus Deianiraea</taxon>
    </lineage>
</organism>
<evidence type="ECO:0000256" key="7">
    <source>
        <dbReference type="HAMAP-Rule" id="MF_00203"/>
    </source>
</evidence>
<evidence type="ECO:0000256" key="1">
    <source>
        <dbReference type="ARBA" id="ARBA00022490"/>
    </source>
</evidence>
<evidence type="ECO:0000259" key="10">
    <source>
        <dbReference type="PROSITE" id="PS50165"/>
    </source>
</evidence>
<dbReference type="Pfam" id="PF01541">
    <property type="entry name" value="GIY-YIG"/>
    <property type="match status" value="1"/>
</dbReference>
<gene>
    <name evidence="7" type="primary">uvrC</name>
    <name evidence="11" type="ORF">Deia_00026</name>
</gene>
<keyword evidence="12" id="KW-1185">Reference proteome</keyword>
<evidence type="ECO:0000313" key="11">
    <source>
        <dbReference type="EMBL" id="QED22840.1"/>
    </source>
</evidence>
<feature type="domain" description="GIY-YIG" evidence="9">
    <location>
        <begin position="14"/>
        <end position="90"/>
    </location>
</feature>
<keyword evidence="1 7" id="KW-0963">Cytoplasm</keyword>
<dbReference type="SUPFAM" id="SSF47781">
    <property type="entry name" value="RuvA domain 2-like"/>
    <property type="match status" value="1"/>
</dbReference>
<dbReference type="InterPro" id="IPR047296">
    <property type="entry name" value="GIY-YIG_UvrC_Cho"/>
</dbReference>